<dbReference type="AlphaFoldDB" id="A0A146JWY6"/>
<accession>A0A146JWY6</accession>
<gene>
    <name evidence="2" type="ORF">TPC1_31355</name>
</gene>
<feature type="coiled-coil region" evidence="1">
    <location>
        <begin position="266"/>
        <end position="310"/>
    </location>
</feature>
<feature type="non-terminal residue" evidence="2">
    <location>
        <position position="1"/>
    </location>
</feature>
<proteinExistence type="predicted"/>
<protein>
    <submittedName>
        <fullName evidence="2">Uncharacterized protein</fullName>
    </submittedName>
</protein>
<sequence length="372" mass="43844">SKVQIRQAIPNNYLSILDLDSGNSEDELIKLVLSYKIAFFNQQQIVKNFPILKNYMDQKAQNISKKSIKSLIKNLERASNTKFCRNLDFNPQLFQDAMLQFIYDLVDEDQVFMFVFTPYTTTQMLQMDDLQLPIDEICHGASQRYQYKLKLSQFLIILLSSSDPKYFAELQLKSWRLFAVSEEQFQKDQQQKSYFENRITADAYEVVNQSSESSVHESQFLSDKLVSPVQVTPIEKQKPLQFSNNLKESELSPIEFSEIQEMRTFLQKEQQQTEQMKTNLQKMLKQRLEKQRLKNEQLAVQKQLKSCKQELSIMQIRIDDVQEYFGILQQQLIEKIVQRQSKVQKAKKLKLQKLYSDLMGLKSQMAKKYKLA</sequence>
<name>A0A146JWY6_9EUKA</name>
<reference evidence="2" key="1">
    <citation type="submission" date="2015-07" db="EMBL/GenBank/DDBJ databases">
        <title>Adaptation to a free-living lifestyle via gene acquisitions in the diplomonad Trepomonas sp. PC1.</title>
        <authorList>
            <person name="Xu F."/>
            <person name="Jerlstrom-Hultqvist J."/>
            <person name="Kolisko M."/>
            <person name="Simpson A.G.B."/>
            <person name="Roger A.J."/>
            <person name="Svard S.G."/>
            <person name="Andersson J.O."/>
        </authorList>
    </citation>
    <scope>NUCLEOTIDE SEQUENCE</scope>
    <source>
        <strain evidence="2">PC1</strain>
    </source>
</reference>
<dbReference type="EMBL" id="GDID01007456">
    <property type="protein sequence ID" value="JAP89150.1"/>
    <property type="molecule type" value="Transcribed_RNA"/>
</dbReference>
<feature type="non-terminal residue" evidence="2">
    <location>
        <position position="372"/>
    </location>
</feature>
<evidence type="ECO:0000313" key="2">
    <source>
        <dbReference type="EMBL" id="JAP89150.1"/>
    </source>
</evidence>
<keyword evidence="1" id="KW-0175">Coiled coil</keyword>
<evidence type="ECO:0000256" key="1">
    <source>
        <dbReference type="SAM" id="Coils"/>
    </source>
</evidence>
<organism evidence="2">
    <name type="scientific">Trepomonas sp. PC1</name>
    <dbReference type="NCBI Taxonomy" id="1076344"/>
    <lineage>
        <taxon>Eukaryota</taxon>
        <taxon>Metamonada</taxon>
        <taxon>Diplomonadida</taxon>
        <taxon>Hexamitidae</taxon>
        <taxon>Hexamitinae</taxon>
        <taxon>Trepomonas</taxon>
    </lineage>
</organism>